<sequence>MTTTEQSNPTPAPRQTQPSGLRKGIVAGAVALTIAAGGGGVVHASGNSASSSEVGQAPAGAGDPLIGDPLISDLLHGEVQRGTVTAVTDTSLTARSSDGYSRTYVIDAGTAFGSPGAPVEGDAVTVVAETEGGTATAVRVFETTQ</sequence>
<reference evidence="2" key="2">
    <citation type="submission" date="2020-09" db="EMBL/GenBank/DDBJ databases">
        <authorList>
            <person name="Sun Q."/>
            <person name="Ohkuma M."/>
        </authorList>
    </citation>
    <scope>NUCLEOTIDE SEQUENCE</scope>
    <source>
        <strain evidence="2">JCM 3313</strain>
    </source>
</reference>
<gene>
    <name evidence="2" type="ORF">GCM10010185_41660</name>
</gene>
<comment type="caution">
    <text evidence="2">The sequence shown here is derived from an EMBL/GenBank/DDBJ whole genome shotgun (WGS) entry which is preliminary data.</text>
</comment>
<organism evidence="2 3">
    <name type="scientific">Saccharothrix coeruleofusca</name>
    <dbReference type="NCBI Taxonomy" id="33919"/>
    <lineage>
        <taxon>Bacteria</taxon>
        <taxon>Bacillati</taxon>
        <taxon>Actinomycetota</taxon>
        <taxon>Actinomycetes</taxon>
        <taxon>Pseudonocardiales</taxon>
        <taxon>Pseudonocardiaceae</taxon>
        <taxon>Saccharothrix</taxon>
    </lineage>
</organism>
<dbReference type="EMBL" id="BMRG01000008">
    <property type="protein sequence ID" value="GGP64764.1"/>
    <property type="molecule type" value="Genomic_DNA"/>
</dbReference>
<proteinExistence type="predicted"/>
<evidence type="ECO:0000313" key="3">
    <source>
        <dbReference type="Proteomes" id="UP000639606"/>
    </source>
</evidence>
<dbReference type="AlphaFoldDB" id="A0A918APA6"/>
<keyword evidence="3" id="KW-1185">Reference proteome</keyword>
<feature type="compositionally biased region" description="Polar residues" evidence="1">
    <location>
        <begin position="1"/>
        <end position="19"/>
    </location>
</feature>
<protein>
    <recommendedName>
        <fullName evidence="4">DUF5666 domain-containing protein</fullName>
    </recommendedName>
</protein>
<dbReference type="Proteomes" id="UP000639606">
    <property type="component" value="Unassembled WGS sequence"/>
</dbReference>
<evidence type="ECO:0008006" key="4">
    <source>
        <dbReference type="Google" id="ProtNLM"/>
    </source>
</evidence>
<reference evidence="2" key="1">
    <citation type="journal article" date="2014" name="Int. J. Syst. Evol. Microbiol.">
        <title>Complete genome sequence of Corynebacterium casei LMG S-19264T (=DSM 44701T), isolated from a smear-ripened cheese.</title>
        <authorList>
            <consortium name="US DOE Joint Genome Institute (JGI-PGF)"/>
            <person name="Walter F."/>
            <person name="Albersmeier A."/>
            <person name="Kalinowski J."/>
            <person name="Ruckert C."/>
        </authorList>
    </citation>
    <scope>NUCLEOTIDE SEQUENCE</scope>
    <source>
        <strain evidence="2">JCM 3313</strain>
    </source>
</reference>
<accession>A0A918APA6</accession>
<name>A0A918APA6_9PSEU</name>
<feature type="region of interest" description="Disordered" evidence="1">
    <location>
        <begin position="1"/>
        <end position="22"/>
    </location>
</feature>
<evidence type="ECO:0000313" key="2">
    <source>
        <dbReference type="EMBL" id="GGP64764.1"/>
    </source>
</evidence>
<feature type="compositionally biased region" description="Low complexity" evidence="1">
    <location>
        <begin position="42"/>
        <end position="55"/>
    </location>
</feature>
<dbReference type="RefSeq" id="WP_189224968.1">
    <property type="nucleotide sequence ID" value="NZ_BMRG01000008.1"/>
</dbReference>
<evidence type="ECO:0000256" key="1">
    <source>
        <dbReference type="SAM" id="MobiDB-lite"/>
    </source>
</evidence>
<feature type="region of interest" description="Disordered" evidence="1">
    <location>
        <begin position="42"/>
        <end position="62"/>
    </location>
</feature>